<reference evidence="1" key="2">
    <citation type="journal article" date="2015" name="Data Brief">
        <title>Shoot transcriptome of the giant reed, Arundo donax.</title>
        <authorList>
            <person name="Barrero R.A."/>
            <person name="Guerrero F.D."/>
            <person name="Moolhuijzen P."/>
            <person name="Goolsby J.A."/>
            <person name="Tidwell J."/>
            <person name="Bellgard S.E."/>
            <person name="Bellgard M.I."/>
        </authorList>
    </citation>
    <scope>NUCLEOTIDE SEQUENCE</scope>
    <source>
        <tissue evidence="1">Shoot tissue taken approximately 20 cm above the soil surface</tissue>
    </source>
</reference>
<dbReference type="EMBL" id="GBRH01221062">
    <property type="protein sequence ID" value="JAD76833.1"/>
    <property type="molecule type" value="Transcribed_RNA"/>
</dbReference>
<dbReference type="AlphaFoldDB" id="A0A0A9CQW3"/>
<accession>A0A0A9CQW3</accession>
<organism evidence="1">
    <name type="scientific">Arundo donax</name>
    <name type="common">Giant reed</name>
    <name type="synonym">Donax arundinaceus</name>
    <dbReference type="NCBI Taxonomy" id="35708"/>
    <lineage>
        <taxon>Eukaryota</taxon>
        <taxon>Viridiplantae</taxon>
        <taxon>Streptophyta</taxon>
        <taxon>Embryophyta</taxon>
        <taxon>Tracheophyta</taxon>
        <taxon>Spermatophyta</taxon>
        <taxon>Magnoliopsida</taxon>
        <taxon>Liliopsida</taxon>
        <taxon>Poales</taxon>
        <taxon>Poaceae</taxon>
        <taxon>PACMAD clade</taxon>
        <taxon>Arundinoideae</taxon>
        <taxon>Arundineae</taxon>
        <taxon>Arundo</taxon>
    </lineage>
</organism>
<protein>
    <submittedName>
        <fullName evidence="1">Uncharacterized protein</fullName>
    </submittedName>
</protein>
<proteinExistence type="predicted"/>
<evidence type="ECO:0000313" key="1">
    <source>
        <dbReference type="EMBL" id="JAD76833.1"/>
    </source>
</evidence>
<name>A0A0A9CQW3_ARUDO</name>
<reference evidence="1" key="1">
    <citation type="submission" date="2014-09" db="EMBL/GenBank/DDBJ databases">
        <authorList>
            <person name="Magalhaes I.L.F."/>
            <person name="Oliveira U."/>
            <person name="Santos F.R."/>
            <person name="Vidigal T.H.D.A."/>
            <person name="Brescovit A.D."/>
            <person name="Santos A.J."/>
        </authorList>
    </citation>
    <scope>NUCLEOTIDE SEQUENCE</scope>
    <source>
        <tissue evidence="1">Shoot tissue taken approximately 20 cm above the soil surface</tissue>
    </source>
</reference>
<sequence length="67" mass="8001">MGPLPTRVKNCRMETRRRGWLHRIQLRESMLTMSSLLPKRLLCWERRVVLAVMVTRGSIRLLQWVAI</sequence>